<dbReference type="Gene3D" id="3.40.50.10860">
    <property type="entry name" value="Leucine Dehydrogenase, chain A, domain 1"/>
    <property type="match status" value="1"/>
</dbReference>
<dbReference type="GO" id="GO:0050661">
    <property type="term" value="F:NADP binding"/>
    <property type="evidence" value="ECO:0007669"/>
    <property type="project" value="InterPro"/>
</dbReference>
<keyword evidence="6 8" id="KW-0057">Aromatic amino acid biosynthesis</keyword>
<dbReference type="STRING" id="1231391.GCA_000308195_03365"/>
<organism evidence="12 13">
    <name type="scientific">Pusillimonas noertemannii</name>
    <dbReference type="NCBI Taxonomy" id="305977"/>
    <lineage>
        <taxon>Bacteria</taxon>
        <taxon>Pseudomonadati</taxon>
        <taxon>Pseudomonadota</taxon>
        <taxon>Betaproteobacteria</taxon>
        <taxon>Burkholderiales</taxon>
        <taxon>Alcaligenaceae</taxon>
        <taxon>Pusillimonas</taxon>
    </lineage>
</organism>
<feature type="active site" description="Proton acceptor" evidence="8">
    <location>
        <position position="71"/>
    </location>
</feature>
<evidence type="ECO:0000259" key="9">
    <source>
        <dbReference type="Pfam" id="PF01488"/>
    </source>
</evidence>
<evidence type="ECO:0000256" key="1">
    <source>
        <dbReference type="ARBA" id="ARBA00004871"/>
    </source>
</evidence>
<dbReference type="AlphaFoldDB" id="A0A2U1CQJ6"/>
<dbReference type="Pfam" id="PF01488">
    <property type="entry name" value="Shikimate_DH"/>
    <property type="match status" value="1"/>
</dbReference>
<feature type="binding site" evidence="8">
    <location>
        <position position="224"/>
    </location>
    <ligand>
        <name>NADP(+)</name>
        <dbReference type="ChEBI" id="CHEBI:58349"/>
    </ligand>
</feature>
<feature type="binding site" evidence="8">
    <location>
        <position position="93"/>
    </location>
    <ligand>
        <name>shikimate</name>
        <dbReference type="ChEBI" id="CHEBI:36208"/>
    </ligand>
</feature>
<comment type="caution">
    <text evidence="12">The sequence shown here is derived from an EMBL/GenBank/DDBJ whole genome shotgun (WGS) entry which is preliminary data.</text>
</comment>
<dbReference type="GO" id="GO:0009073">
    <property type="term" value="P:aromatic amino acid family biosynthetic process"/>
    <property type="evidence" value="ECO:0007669"/>
    <property type="project" value="UniProtKB-KW"/>
</dbReference>
<dbReference type="InterPro" id="IPR046346">
    <property type="entry name" value="Aminoacid_DH-like_N_sf"/>
</dbReference>
<dbReference type="Pfam" id="PF08501">
    <property type="entry name" value="Shikimate_dh_N"/>
    <property type="match status" value="1"/>
</dbReference>
<dbReference type="FunFam" id="3.40.50.10860:FF:000006">
    <property type="entry name" value="Shikimate dehydrogenase (NADP(+))"/>
    <property type="match status" value="1"/>
</dbReference>
<accession>A0A2U1CQJ6</accession>
<comment type="pathway">
    <text evidence="1 8">Metabolic intermediate biosynthesis; chorismate biosynthesis; chorismate from D-erythrose 4-phosphate and phosphoenolpyruvate: step 4/7.</text>
</comment>
<feature type="domain" description="Shikimate dehydrogenase substrate binding N-terminal" evidence="10">
    <location>
        <begin position="12"/>
        <end position="95"/>
    </location>
</feature>
<evidence type="ECO:0000256" key="6">
    <source>
        <dbReference type="ARBA" id="ARBA00023141"/>
    </source>
</evidence>
<dbReference type="InterPro" id="IPR022893">
    <property type="entry name" value="Shikimate_DH_fam"/>
</dbReference>
<dbReference type="NCBIfam" id="NF001310">
    <property type="entry name" value="PRK00258.1-2"/>
    <property type="match status" value="1"/>
</dbReference>
<dbReference type="GO" id="GO:0009423">
    <property type="term" value="P:chorismate biosynthetic process"/>
    <property type="evidence" value="ECO:0007669"/>
    <property type="project" value="UniProtKB-UniRule"/>
</dbReference>
<dbReference type="EMBL" id="QEKO01000001">
    <property type="protein sequence ID" value="PVY68156.1"/>
    <property type="molecule type" value="Genomic_DNA"/>
</dbReference>
<feature type="binding site" evidence="8">
    <location>
        <position position="67"/>
    </location>
    <ligand>
        <name>shikimate</name>
        <dbReference type="ChEBI" id="CHEBI:36208"/>
    </ligand>
</feature>
<feature type="binding site" evidence="8">
    <location>
        <position position="108"/>
    </location>
    <ligand>
        <name>shikimate</name>
        <dbReference type="ChEBI" id="CHEBI:36208"/>
    </ligand>
</feature>
<dbReference type="InterPro" id="IPR041121">
    <property type="entry name" value="SDH_C"/>
</dbReference>
<comment type="function">
    <text evidence="8">Involved in the biosynthesis of the chorismate, which leads to the biosynthesis of aromatic amino acids. Catalyzes the reversible NADPH linked reduction of 3-dehydroshikimate (DHSA) to yield shikimate (SA).</text>
</comment>
<dbReference type="PANTHER" id="PTHR21089">
    <property type="entry name" value="SHIKIMATE DEHYDROGENASE"/>
    <property type="match status" value="1"/>
</dbReference>
<keyword evidence="3 8" id="KW-0028">Amino-acid biosynthesis</keyword>
<comment type="similarity">
    <text evidence="8">Belongs to the shikimate dehydrogenase family.</text>
</comment>
<feature type="domain" description="Quinate/shikimate 5-dehydrogenase/glutamyl-tRNA reductase" evidence="9">
    <location>
        <begin position="117"/>
        <end position="202"/>
    </location>
</feature>
<comment type="catalytic activity">
    <reaction evidence="7 8">
        <text>shikimate + NADP(+) = 3-dehydroshikimate + NADPH + H(+)</text>
        <dbReference type="Rhea" id="RHEA:17737"/>
        <dbReference type="ChEBI" id="CHEBI:15378"/>
        <dbReference type="ChEBI" id="CHEBI:16630"/>
        <dbReference type="ChEBI" id="CHEBI:36208"/>
        <dbReference type="ChEBI" id="CHEBI:57783"/>
        <dbReference type="ChEBI" id="CHEBI:58349"/>
        <dbReference type="EC" id="1.1.1.25"/>
    </reaction>
</comment>
<proteinExistence type="inferred from homology"/>
<dbReference type="EC" id="1.1.1.25" evidence="2 8"/>
<feature type="domain" description="SDH C-terminal" evidence="11">
    <location>
        <begin position="248"/>
        <end position="278"/>
    </location>
</feature>
<dbReference type="GO" id="GO:0004764">
    <property type="term" value="F:shikimate 3-dehydrogenase (NADP+) activity"/>
    <property type="evidence" value="ECO:0007669"/>
    <property type="project" value="UniProtKB-UniRule"/>
</dbReference>
<comment type="subunit">
    <text evidence="8">Homodimer.</text>
</comment>
<feature type="binding site" evidence="8">
    <location>
        <position position="255"/>
    </location>
    <ligand>
        <name>shikimate</name>
        <dbReference type="ChEBI" id="CHEBI:36208"/>
    </ligand>
</feature>
<dbReference type="GO" id="GO:0005829">
    <property type="term" value="C:cytosol"/>
    <property type="evidence" value="ECO:0007669"/>
    <property type="project" value="TreeGrafter"/>
</dbReference>
<dbReference type="RefSeq" id="WP_017525719.1">
    <property type="nucleotide sequence ID" value="NZ_JACCEX010000001.1"/>
</dbReference>
<dbReference type="OrthoDB" id="9776868at2"/>
<evidence type="ECO:0000256" key="2">
    <source>
        <dbReference type="ARBA" id="ARBA00012962"/>
    </source>
</evidence>
<feature type="binding site" evidence="8">
    <location>
        <begin position="20"/>
        <end position="22"/>
    </location>
    <ligand>
        <name>shikimate</name>
        <dbReference type="ChEBI" id="CHEBI:36208"/>
    </ligand>
</feature>
<dbReference type="SUPFAM" id="SSF51735">
    <property type="entry name" value="NAD(P)-binding Rossmann-fold domains"/>
    <property type="match status" value="1"/>
</dbReference>
<dbReference type="Pfam" id="PF18317">
    <property type="entry name" value="SDH_C"/>
    <property type="match status" value="1"/>
</dbReference>
<feature type="binding site" evidence="8">
    <location>
        <begin position="132"/>
        <end position="136"/>
    </location>
    <ligand>
        <name>NADP(+)</name>
        <dbReference type="ChEBI" id="CHEBI:58349"/>
    </ligand>
</feature>
<comment type="caution">
    <text evidence="8">Lacks conserved residue(s) required for the propagation of feature annotation.</text>
</comment>
<evidence type="ECO:0000313" key="12">
    <source>
        <dbReference type="EMBL" id="PVY68156.1"/>
    </source>
</evidence>
<keyword evidence="13" id="KW-1185">Reference proteome</keyword>
<dbReference type="Gene3D" id="3.40.50.720">
    <property type="entry name" value="NAD(P)-binding Rossmann-like Domain"/>
    <property type="match status" value="1"/>
</dbReference>
<dbReference type="CDD" id="cd01065">
    <property type="entry name" value="NAD_bind_Shikimate_DH"/>
    <property type="match status" value="1"/>
</dbReference>
<dbReference type="GO" id="GO:0008652">
    <property type="term" value="P:amino acid biosynthetic process"/>
    <property type="evidence" value="ECO:0007669"/>
    <property type="project" value="UniProtKB-KW"/>
</dbReference>
<dbReference type="GO" id="GO:0019632">
    <property type="term" value="P:shikimate metabolic process"/>
    <property type="evidence" value="ECO:0007669"/>
    <property type="project" value="InterPro"/>
</dbReference>
<evidence type="ECO:0000256" key="4">
    <source>
        <dbReference type="ARBA" id="ARBA00022857"/>
    </source>
</evidence>
<dbReference type="Proteomes" id="UP000246145">
    <property type="component" value="Unassembled WGS sequence"/>
</dbReference>
<dbReference type="InterPro" id="IPR006151">
    <property type="entry name" value="Shikm_DH/Glu-tRNA_Rdtase"/>
</dbReference>
<dbReference type="PANTHER" id="PTHR21089:SF1">
    <property type="entry name" value="BIFUNCTIONAL 3-DEHYDROQUINATE DEHYDRATASE_SHIKIMATE DEHYDROGENASE, CHLOROPLASTIC"/>
    <property type="match status" value="1"/>
</dbReference>
<dbReference type="InterPro" id="IPR036291">
    <property type="entry name" value="NAD(P)-bd_dom_sf"/>
</dbReference>
<gene>
    <name evidence="8" type="primary">aroE</name>
    <name evidence="12" type="ORF">C7440_0545</name>
</gene>
<dbReference type="SUPFAM" id="SSF53223">
    <property type="entry name" value="Aminoacid dehydrogenase-like, N-terminal domain"/>
    <property type="match status" value="1"/>
</dbReference>
<evidence type="ECO:0000256" key="7">
    <source>
        <dbReference type="ARBA" id="ARBA00049442"/>
    </source>
</evidence>
<feature type="binding site" evidence="8">
    <location>
        <position position="248"/>
    </location>
    <ligand>
        <name>NADP(+)</name>
        <dbReference type="ChEBI" id="CHEBI:58349"/>
    </ligand>
</feature>
<protein>
    <recommendedName>
        <fullName evidence="2 8">Shikimate dehydrogenase (NADP(+))</fullName>
        <shortName evidence="8">SDH</shortName>
        <ecNumber evidence="2 8">1.1.1.25</ecNumber>
    </recommendedName>
</protein>
<dbReference type="UniPathway" id="UPA00053">
    <property type="reaction ID" value="UER00087"/>
</dbReference>
<evidence type="ECO:0000256" key="5">
    <source>
        <dbReference type="ARBA" id="ARBA00023002"/>
    </source>
</evidence>
<feature type="binding site" evidence="8">
    <location>
        <position position="226"/>
    </location>
    <ligand>
        <name>shikimate</name>
        <dbReference type="ChEBI" id="CHEBI:36208"/>
    </ligand>
</feature>
<keyword evidence="4 8" id="KW-0521">NADP</keyword>
<evidence type="ECO:0000256" key="8">
    <source>
        <dbReference type="HAMAP-Rule" id="MF_00222"/>
    </source>
</evidence>
<evidence type="ECO:0000256" key="3">
    <source>
        <dbReference type="ARBA" id="ARBA00022605"/>
    </source>
</evidence>
<dbReference type="HAMAP" id="MF_00222">
    <property type="entry name" value="Shikimate_DH_AroE"/>
    <property type="match status" value="1"/>
</dbReference>
<dbReference type="NCBIfam" id="TIGR00507">
    <property type="entry name" value="aroE"/>
    <property type="match status" value="1"/>
</dbReference>
<feature type="binding site" evidence="8">
    <location>
        <position position="84"/>
    </location>
    <ligand>
        <name>NADP(+)</name>
        <dbReference type="ChEBI" id="CHEBI:58349"/>
    </ligand>
</feature>
<evidence type="ECO:0000313" key="13">
    <source>
        <dbReference type="Proteomes" id="UP000246145"/>
    </source>
</evidence>
<sequence length="284" mass="29621">MNDSAFPRRFAVVGNPVKHSRSPAIHEQFGRQTGIRLHYGLLESPLDAFARSVSGFFAEGGRGLNVTVPFKEEAHALCGDNLSERARLAGAVNTLWMHEGRLRGCNTDGVGLLADIARQGVDAAGKRVLLIGAGGAAKGALLPLLEAGCEALRIVNRNAGRAQGLKIHLDTHMAGLAAKVSAGGLDQAQGEWDIVVNATSSSLAGQAPAISGVAYAPGGLAYDMMYGPRPTPFLLQAQAAGADRVADGLGMLVEQAAEAFFIWNGVRPDTAPVLAQLRAQMAGH</sequence>
<dbReference type="InterPro" id="IPR013708">
    <property type="entry name" value="Shikimate_DH-bd_N"/>
</dbReference>
<name>A0A2U1CQJ6_9BURK</name>
<keyword evidence="5 8" id="KW-0560">Oxidoreductase</keyword>
<evidence type="ECO:0000259" key="11">
    <source>
        <dbReference type="Pfam" id="PF18317"/>
    </source>
</evidence>
<reference evidence="12 13" key="1">
    <citation type="submission" date="2018-04" db="EMBL/GenBank/DDBJ databases">
        <title>Genomic Encyclopedia of Type Strains, Phase IV (KMG-IV): sequencing the most valuable type-strain genomes for metagenomic binning, comparative biology and taxonomic classification.</title>
        <authorList>
            <person name="Goeker M."/>
        </authorList>
    </citation>
    <scope>NUCLEOTIDE SEQUENCE [LARGE SCALE GENOMIC DNA]</scope>
    <source>
        <strain evidence="12 13">DSM 10065</strain>
    </source>
</reference>
<evidence type="ECO:0000259" key="10">
    <source>
        <dbReference type="Pfam" id="PF08501"/>
    </source>
</evidence>
<dbReference type="InterPro" id="IPR011342">
    <property type="entry name" value="Shikimate_DH"/>
</dbReference>